<name>A0A1J9S131_9PEZI</name>
<evidence type="ECO:0000256" key="1">
    <source>
        <dbReference type="SAM" id="Coils"/>
    </source>
</evidence>
<keyword evidence="4" id="KW-1185">Reference proteome</keyword>
<evidence type="ECO:0000313" key="3">
    <source>
        <dbReference type="EMBL" id="OJD34295.1"/>
    </source>
</evidence>
<dbReference type="Pfam" id="PF13093">
    <property type="entry name" value="FTA4"/>
    <property type="match status" value="1"/>
</dbReference>
<feature type="compositionally biased region" description="Polar residues" evidence="2">
    <location>
        <begin position="422"/>
        <end position="441"/>
    </location>
</feature>
<feature type="region of interest" description="Disordered" evidence="2">
    <location>
        <begin position="652"/>
        <end position="673"/>
    </location>
</feature>
<dbReference type="PANTHER" id="PTHR39472">
    <property type="entry name" value="EXPRESSED PROTEIN"/>
    <property type="match status" value="1"/>
</dbReference>
<reference evidence="3 4" key="1">
    <citation type="submission" date="2016-10" db="EMBL/GenBank/DDBJ databases">
        <title>Proteomics and genomics reveal pathogen-plant mechanisms compatible with a hemibiotrophic lifestyle of Diplodia corticola.</title>
        <authorList>
            <person name="Fernandes I."/>
            <person name="De Jonge R."/>
            <person name="Van De Peer Y."/>
            <person name="Devreese B."/>
            <person name="Alves A."/>
            <person name="Esteves A.C."/>
        </authorList>
    </citation>
    <scope>NUCLEOTIDE SEQUENCE [LARGE SCALE GENOMIC DNA]</scope>
    <source>
        <strain evidence="3 4">CBS 112549</strain>
    </source>
</reference>
<dbReference type="Proteomes" id="UP000183809">
    <property type="component" value="Unassembled WGS sequence"/>
</dbReference>
<accession>A0A1J9S131</accession>
<dbReference type="RefSeq" id="XP_020130555.1">
    <property type="nucleotide sequence ID" value="XM_020273056.1"/>
</dbReference>
<dbReference type="InterPro" id="IPR025207">
    <property type="entry name" value="Sim4_Fta4"/>
</dbReference>
<feature type="region of interest" description="Disordered" evidence="2">
    <location>
        <begin position="317"/>
        <end position="338"/>
    </location>
</feature>
<feature type="region of interest" description="Disordered" evidence="2">
    <location>
        <begin position="421"/>
        <end position="449"/>
    </location>
</feature>
<feature type="region of interest" description="Disordered" evidence="2">
    <location>
        <begin position="354"/>
        <end position="408"/>
    </location>
</feature>
<sequence length="673" mass="73526">MSTNSNTVISLKSAFLRTQTRILSQPLLAPERWRTGNLEASDIPENVMKDVIREVNRLLRRHTKSAYPSLAIRHVAEQIDALYWSAGAPPLSITAPHDGPSIHSDQQTSPTSPPLYPLHPSADLTAHPTIAALPPTWAEASSDATSTSTPLPDADADAAARYERLVARLQELDARRRAARRRLERCREVRGRVEALAGPRENVQANLVTRDGELSKGVGEAKTLGVRVGARVGAWAEGLEAGEEGRDGVAVVVGGRMRREMEREKVRALLEGCDYGKCWSGAQTAACNRGWVEAGREKPGTGAAAEWKDRDTALAPNVDSAQRASQPTALTLPAQQVHDDPTTRLLALRTFVQHSFPQQQSPRDRSSPSLVRPRRALEAPHPARRTQSNGGSSSGGATTASASPASLLPRSMNNAYIDATNGMANSLPRQPPNSGSGHQPNGSGGMPNLVNGLLSGGHQTDMNHLWQVVQQLSDVLQENRNQTANIMNSVQQIQTRAAQEGTSPTIAQVNGDLAAATNRQQAAEINNLRASLQAAHGAASSLDAQNNALRCLVQDYETSLALVVEKLRPYAHQQHDAMLALHAHYNALLERERQANLELRLEHQDWQAGLGRVAQFARHALKESADAGLGYERRIRELKAENRMLRRLANWEEVSDSDEEEEDERRENELHMH</sequence>
<gene>
    <name evidence="3" type="ORF">BKCO1_24000100</name>
</gene>
<feature type="compositionally biased region" description="Polar residues" evidence="2">
    <location>
        <begin position="319"/>
        <end position="329"/>
    </location>
</feature>
<feature type="compositionally biased region" description="Low complexity" evidence="2">
    <location>
        <begin position="395"/>
        <end position="408"/>
    </location>
</feature>
<dbReference type="OrthoDB" id="21214at2759"/>
<evidence type="ECO:0000313" key="4">
    <source>
        <dbReference type="Proteomes" id="UP000183809"/>
    </source>
</evidence>
<feature type="compositionally biased region" description="Acidic residues" evidence="2">
    <location>
        <begin position="653"/>
        <end position="664"/>
    </location>
</feature>
<keyword evidence="1" id="KW-0175">Coiled coil</keyword>
<feature type="coiled-coil region" evidence="1">
    <location>
        <begin position="162"/>
        <end position="189"/>
    </location>
</feature>
<dbReference type="STRING" id="236234.A0A1J9S131"/>
<dbReference type="EMBL" id="MNUE01000024">
    <property type="protein sequence ID" value="OJD34295.1"/>
    <property type="molecule type" value="Genomic_DNA"/>
</dbReference>
<dbReference type="AlphaFoldDB" id="A0A1J9S131"/>
<evidence type="ECO:0000256" key="2">
    <source>
        <dbReference type="SAM" id="MobiDB-lite"/>
    </source>
</evidence>
<protein>
    <submittedName>
        <fullName evidence="3">Glutamyl-trna reductase</fullName>
    </submittedName>
</protein>
<dbReference type="GeneID" id="31013316"/>
<proteinExistence type="predicted"/>
<dbReference type="PANTHER" id="PTHR39472:SF1">
    <property type="entry name" value="EXPRESSED PROTEIN"/>
    <property type="match status" value="1"/>
</dbReference>
<dbReference type="GO" id="GO:0031511">
    <property type="term" value="C:Mis6-Sim4 complex"/>
    <property type="evidence" value="ECO:0007669"/>
    <property type="project" value="InterPro"/>
</dbReference>
<feature type="region of interest" description="Disordered" evidence="2">
    <location>
        <begin position="94"/>
        <end position="114"/>
    </location>
</feature>
<organism evidence="3 4">
    <name type="scientific">Diplodia corticola</name>
    <dbReference type="NCBI Taxonomy" id="236234"/>
    <lineage>
        <taxon>Eukaryota</taxon>
        <taxon>Fungi</taxon>
        <taxon>Dikarya</taxon>
        <taxon>Ascomycota</taxon>
        <taxon>Pezizomycotina</taxon>
        <taxon>Dothideomycetes</taxon>
        <taxon>Dothideomycetes incertae sedis</taxon>
        <taxon>Botryosphaeriales</taxon>
        <taxon>Botryosphaeriaceae</taxon>
        <taxon>Diplodia</taxon>
    </lineage>
</organism>
<comment type="caution">
    <text evidence="3">The sequence shown here is derived from an EMBL/GenBank/DDBJ whole genome shotgun (WGS) entry which is preliminary data.</text>
</comment>